<protein>
    <recommendedName>
        <fullName evidence="4">DUF3899 domain-containing protein</fullName>
    </recommendedName>
</protein>
<feature type="transmembrane region" description="Helical" evidence="1">
    <location>
        <begin position="36"/>
        <end position="57"/>
    </location>
</feature>
<keyword evidence="1" id="KW-0472">Membrane</keyword>
<dbReference type="Proteomes" id="UP000093343">
    <property type="component" value="Unassembled WGS sequence"/>
</dbReference>
<name>A0ABX2XD21_9FLAO</name>
<feature type="transmembrane region" description="Helical" evidence="1">
    <location>
        <begin position="111"/>
        <end position="130"/>
    </location>
</feature>
<dbReference type="RefSeq" id="WP_065451927.1">
    <property type="nucleotide sequence ID" value="NZ_LVEN01000046.1"/>
</dbReference>
<evidence type="ECO:0000313" key="2">
    <source>
        <dbReference type="EMBL" id="OCB69661.1"/>
    </source>
</evidence>
<evidence type="ECO:0008006" key="4">
    <source>
        <dbReference type="Google" id="ProtNLM"/>
    </source>
</evidence>
<evidence type="ECO:0000256" key="1">
    <source>
        <dbReference type="SAM" id="Phobius"/>
    </source>
</evidence>
<reference evidence="3" key="1">
    <citation type="submission" date="2016-03" db="EMBL/GenBank/DDBJ databases">
        <title>Draft genome sequence of Paenibacillus glacialis DSM 22343.</title>
        <authorList>
            <person name="Shin S.-K."/>
            <person name="Yi H."/>
        </authorList>
    </citation>
    <scope>NUCLEOTIDE SEQUENCE [LARGE SCALE GENOMIC DNA]</scope>
    <source>
        <strain evidence="3">CCUG 60099</strain>
    </source>
</reference>
<comment type="caution">
    <text evidence="2">The sequence shown here is derived from an EMBL/GenBank/DDBJ whole genome shotgun (WGS) entry which is preliminary data.</text>
</comment>
<proteinExistence type="predicted"/>
<feature type="transmembrane region" description="Helical" evidence="1">
    <location>
        <begin position="6"/>
        <end position="24"/>
    </location>
</feature>
<keyword evidence="3" id="KW-1185">Reference proteome</keyword>
<keyword evidence="1" id="KW-0812">Transmembrane</keyword>
<gene>
    <name evidence="2" type="ORF">FLP_23590</name>
</gene>
<keyword evidence="1" id="KW-1133">Transmembrane helix</keyword>
<sequence length="142" mass="16766">MKILITAIKFALLIALIISPVLLFNNLRKRNFKYPFISYLITAVLITFFFILVVAWWSHFSTELLLSHYGYDANAFTETERTRNVAVENLEKVKKLRISKMGIGWPLKACIFYPFYFPYLLIVYFGMYFFKKNQLKSKPIKA</sequence>
<organism evidence="2 3">
    <name type="scientific">Flavobacterium piscis</name>
    <dbReference type="NCBI Taxonomy" id="1114874"/>
    <lineage>
        <taxon>Bacteria</taxon>
        <taxon>Pseudomonadati</taxon>
        <taxon>Bacteroidota</taxon>
        <taxon>Flavobacteriia</taxon>
        <taxon>Flavobacteriales</taxon>
        <taxon>Flavobacteriaceae</taxon>
        <taxon>Flavobacterium</taxon>
    </lineage>
</organism>
<dbReference type="EMBL" id="LVEN01000046">
    <property type="protein sequence ID" value="OCB69661.1"/>
    <property type="molecule type" value="Genomic_DNA"/>
</dbReference>
<evidence type="ECO:0000313" key="3">
    <source>
        <dbReference type="Proteomes" id="UP000093343"/>
    </source>
</evidence>
<accession>A0ABX2XD21</accession>